<dbReference type="PROSITE" id="PS51767">
    <property type="entry name" value="PEPTIDASE_A1"/>
    <property type="match status" value="1"/>
</dbReference>
<keyword evidence="7" id="KW-0378">Hydrolase</keyword>
<dbReference type="Pfam" id="PF14543">
    <property type="entry name" value="TAXi_N"/>
    <property type="match status" value="1"/>
</dbReference>
<comment type="similarity">
    <text evidence="2">Belongs to the peptidase A1 family.</text>
</comment>
<dbReference type="InterPro" id="IPR034161">
    <property type="entry name" value="Pepsin-like_plant"/>
</dbReference>
<evidence type="ECO:0000256" key="6">
    <source>
        <dbReference type="ARBA" id="ARBA00022750"/>
    </source>
</evidence>
<protein>
    <recommendedName>
        <fullName evidence="10">Peptidase A1 domain-containing protein</fullName>
    </recommendedName>
</protein>
<keyword evidence="4" id="KW-0645">Protease</keyword>
<evidence type="ECO:0000256" key="1">
    <source>
        <dbReference type="ARBA" id="ARBA00004613"/>
    </source>
</evidence>
<dbReference type="InterPro" id="IPR033121">
    <property type="entry name" value="PEPTIDASE_A1"/>
</dbReference>
<dbReference type="EMBL" id="JAIWQS010000001">
    <property type="protein sequence ID" value="KAJ8774163.1"/>
    <property type="molecule type" value="Genomic_DNA"/>
</dbReference>
<dbReference type="InterPro" id="IPR032799">
    <property type="entry name" value="TAXi_C"/>
</dbReference>
<evidence type="ECO:0000256" key="5">
    <source>
        <dbReference type="ARBA" id="ARBA00022729"/>
    </source>
</evidence>
<comment type="subcellular location">
    <subcellularLocation>
        <location evidence="1">Secreted</location>
    </subcellularLocation>
</comment>
<dbReference type="InterPro" id="IPR032861">
    <property type="entry name" value="TAXi_N"/>
</dbReference>
<feature type="signal peptide" evidence="9">
    <location>
        <begin position="1"/>
        <end position="29"/>
    </location>
</feature>
<evidence type="ECO:0000256" key="9">
    <source>
        <dbReference type="SAM" id="SignalP"/>
    </source>
</evidence>
<evidence type="ECO:0000259" key="10">
    <source>
        <dbReference type="PROSITE" id="PS51767"/>
    </source>
</evidence>
<reference evidence="11 12" key="1">
    <citation type="submission" date="2021-09" db="EMBL/GenBank/DDBJ databases">
        <title>Genomic insights and catalytic innovation underlie evolution of tropane alkaloids biosynthesis.</title>
        <authorList>
            <person name="Wang Y.-J."/>
            <person name="Tian T."/>
            <person name="Huang J.-P."/>
            <person name="Huang S.-X."/>
        </authorList>
    </citation>
    <scope>NUCLEOTIDE SEQUENCE [LARGE SCALE GENOMIC DNA]</scope>
    <source>
        <strain evidence="11">KIB-2018</strain>
        <tissue evidence="11">Leaf</tissue>
    </source>
</reference>
<comment type="caution">
    <text evidence="11">The sequence shown here is derived from an EMBL/GenBank/DDBJ whole genome shotgun (WGS) entry which is preliminary data.</text>
</comment>
<dbReference type="PANTHER" id="PTHR47967">
    <property type="entry name" value="OS07G0603500 PROTEIN-RELATED"/>
    <property type="match status" value="1"/>
</dbReference>
<keyword evidence="12" id="KW-1185">Reference proteome</keyword>
<evidence type="ECO:0000256" key="4">
    <source>
        <dbReference type="ARBA" id="ARBA00022670"/>
    </source>
</evidence>
<dbReference type="Pfam" id="PF14541">
    <property type="entry name" value="TAXi_C"/>
    <property type="match status" value="1"/>
</dbReference>
<sequence>MESFNKICSFVLAIAICIACLSSCHLVEASQRGFSVELIHRDSPKSPFYNPKETPSQRLVNAFRRSIQRVSHFYPSAVASTKSPQARVTNDEGEYLMKVSFGTPSFSIVAIADTGSDLIWTQCKPCTDCYKQDDPLFDPKSSTTYRDFTCSSNQCSYLDQSSCSSSNICQYQYQYGDQSYTNGNLAADTVTLGSTNGSPVSFPKTIIGCGHDNGGTFDAKGSGIIGLGGGQLSLIRQLGSSISGKFSYCLVPLTSQSKNSSQMNFGSNAIVSGNGVVSTPLIAGTPDTFYYLNLEAISVGNKKIPYSSSSSGSSDGNIIIDSGTTLTLIPQDFFSALSSEVDKVVGGKQTQDPNGVFQVCYTADSQLNIPTLTAHFKGADVKLNQGTIFIEAAEGVVCFAFIPTDVSVGSIFGNLAQSNLLVGYDLQAMTLSFKPTDCTTV</sequence>
<accession>A0AAV8U4L0</accession>
<evidence type="ECO:0000256" key="2">
    <source>
        <dbReference type="ARBA" id="ARBA00007447"/>
    </source>
</evidence>
<feature type="domain" description="Peptidase A1" evidence="10">
    <location>
        <begin position="95"/>
        <end position="434"/>
    </location>
</feature>
<dbReference type="InterPro" id="IPR051708">
    <property type="entry name" value="Plant_Aspart_Prot_A1"/>
</dbReference>
<organism evidence="11 12">
    <name type="scientific">Erythroxylum novogranatense</name>
    <dbReference type="NCBI Taxonomy" id="1862640"/>
    <lineage>
        <taxon>Eukaryota</taxon>
        <taxon>Viridiplantae</taxon>
        <taxon>Streptophyta</taxon>
        <taxon>Embryophyta</taxon>
        <taxon>Tracheophyta</taxon>
        <taxon>Spermatophyta</taxon>
        <taxon>Magnoliopsida</taxon>
        <taxon>eudicotyledons</taxon>
        <taxon>Gunneridae</taxon>
        <taxon>Pentapetalae</taxon>
        <taxon>rosids</taxon>
        <taxon>fabids</taxon>
        <taxon>Malpighiales</taxon>
        <taxon>Erythroxylaceae</taxon>
        <taxon>Erythroxylum</taxon>
    </lineage>
</organism>
<proteinExistence type="inferred from homology"/>
<evidence type="ECO:0000313" key="12">
    <source>
        <dbReference type="Proteomes" id="UP001159364"/>
    </source>
</evidence>
<dbReference type="GO" id="GO:0006508">
    <property type="term" value="P:proteolysis"/>
    <property type="evidence" value="ECO:0007669"/>
    <property type="project" value="UniProtKB-KW"/>
</dbReference>
<dbReference type="FunFam" id="2.40.70.10:FF:000016">
    <property type="entry name" value="Probable aspartic protease At2g35615"/>
    <property type="match status" value="1"/>
</dbReference>
<feature type="chain" id="PRO_5043406749" description="Peptidase A1 domain-containing protein" evidence="9">
    <location>
        <begin position="30"/>
        <end position="441"/>
    </location>
</feature>
<dbReference type="InterPro" id="IPR021109">
    <property type="entry name" value="Peptidase_aspartic_dom_sf"/>
</dbReference>
<dbReference type="GO" id="GO:0005576">
    <property type="term" value="C:extracellular region"/>
    <property type="evidence" value="ECO:0007669"/>
    <property type="project" value="UniProtKB-SubCell"/>
</dbReference>
<dbReference type="InterPro" id="IPR001969">
    <property type="entry name" value="Aspartic_peptidase_AS"/>
</dbReference>
<dbReference type="FunFam" id="2.40.70.10:FF:000050">
    <property type="entry name" value="Aspartic proteinase CDR1"/>
    <property type="match status" value="1"/>
</dbReference>
<dbReference type="AlphaFoldDB" id="A0AAV8U4L0"/>
<dbReference type="CDD" id="cd05476">
    <property type="entry name" value="pepsin_A_like_plant"/>
    <property type="match status" value="1"/>
</dbReference>
<keyword evidence="3" id="KW-0964">Secreted</keyword>
<keyword evidence="8" id="KW-0325">Glycoprotein</keyword>
<evidence type="ECO:0000256" key="7">
    <source>
        <dbReference type="ARBA" id="ARBA00022801"/>
    </source>
</evidence>
<gene>
    <name evidence="11" type="ORF">K2173_009594</name>
</gene>
<evidence type="ECO:0000256" key="3">
    <source>
        <dbReference type="ARBA" id="ARBA00022525"/>
    </source>
</evidence>
<keyword evidence="6" id="KW-0064">Aspartyl protease</keyword>
<name>A0AAV8U4L0_9ROSI</name>
<dbReference type="PANTHER" id="PTHR47967:SF66">
    <property type="entry name" value="ASPARTIC PROTEINASE CDR1-RELATED"/>
    <property type="match status" value="1"/>
</dbReference>
<dbReference type="GO" id="GO:0004190">
    <property type="term" value="F:aspartic-type endopeptidase activity"/>
    <property type="evidence" value="ECO:0007669"/>
    <property type="project" value="UniProtKB-KW"/>
</dbReference>
<dbReference type="Gene3D" id="2.40.70.10">
    <property type="entry name" value="Acid Proteases"/>
    <property type="match status" value="2"/>
</dbReference>
<evidence type="ECO:0000313" key="11">
    <source>
        <dbReference type="EMBL" id="KAJ8774163.1"/>
    </source>
</evidence>
<dbReference type="SUPFAM" id="SSF50630">
    <property type="entry name" value="Acid proteases"/>
    <property type="match status" value="1"/>
</dbReference>
<evidence type="ECO:0000256" key="8">
    <source>
        <dbReference type="ARBA" id="ARBA00023180"/>
    </source>
</evidence>
<keyword evidence="5 9" id="KW-0732">Signal</keyword>
<dbReference type="Proteomes" id="UP001159364">
    <property type="component" value="Linkage Group LG01"/>
</dbReference>
<dbReference type="PROSITE" id="PS00141">
    <property type="entry name" value="ASP_PROTEASE"/>
    <property type="match status" value="1"/>
</dbReference>